<reference evidence="5" key="1">
    <citation type="submission" date="2020-10" db="EMBL/GenBank/DDBJ databases">
        <title>Chromosome-scale genome assembly of the Allis shad, Alosa alosa.</title>
        <authorList>
            <person name="Margot Z."/>
            <person name="Christophe K."/>
            <person name="Cabau C."/>
            <person name="Louis A."/>
            <person name="Berthelot C."/>
            <person name="Parey E."/>
            <person name="Roest Crollius H."/>
            <person name="Montfort J."/>
            <person name="Robinson-Rechavi M."/>
            <person name="Bucao C."/>
            <person name="Bouchez O."/>
            <person name="Gislard M."/>
            <person name="Lluch J."/>
            <person name="Milhes M."/>
            <person name="Lampietro C."/>
            <person name="Lopez Roques C."/>
            <person name="Donnadieu C."/>
            <person name="Braasch I."/>
            <person name="Desvignes T."/>
            <person name="Postlethwait J."/>
            <person name="Bobe J."/>
            <person name="Guiguen Y."/>
        </authorList>
    </citation>
    <scope>NUCLEOTIDE SEQUENCE</scope>
    <source>
        <strain evidence="5">M-15738</strain>
        <tissue evidence="5">Blood</tissue>
    </source>
</reference>
<proteinExistence type="predicted"/>
<sequence>METAGKSLACVVIVVAMVASKVVPERGAREEFTTSAQEEFLSRLDQYEIAIPVRVGPGGETLESEEPHRRQRRSTPPNPNPNPNTNSSRGDASESGVEDDAADAQLYYQLATQHSSFLLNLTLQTGLLSRQFRVEYWSRGRLAWSHPYAPSCHYTGHLQHQDHSSQVALSNCDGLRGVIVAGGEEFLIEPLGSPENLTSIEGREGRPHVVYKRSSLRHQYLDQSCGVIGTYEMLRNTWNGAFLNCFQNFIQIFPP</sequence>
<evidence type="ECO:0000256" key="3">
    <source>
        <dbReference type="SAM" id="SignalP"/>
    </source>
</evidence>
<feature type="signal peptide" evidence="3">
    <location>
        <begin position="1"/>
        <end position="24"/>
    </location>
</feature>
<feature type="domain" description="Peptidase M12B propeptide" evidence="4">
    <location>
        <begin position="48"/>
        <end position="159"/>
    </location>
</feature>
<evidence type="ECO:0000259" key="4">
    <source>
        <dbReference type="Pfam" id="PF01562"/>
    </source>
</evidence>
<keyword evidence="6" id="KW-1185">Reference proteome</keyword>
<dbReference type="EMBL" id="JADWDJ010000009">
    <property type="protein sequence ID" value="KAG5276442.1"/>
    <property type="molecule type" value="Genomic_DNA"/>
</dbReference>
<keyword evidence="1" id="KW-1015">Disulfide bond</keyword>
<gene>
    <name evidence="5" type="ORF">AALO_G00132070</name>
</gene>
<evidence type="ECO:0000256" key="1">
    <source>
        <dbReference type="ARBA" id="ARBA00023157"/>
    </source>
</evidence>
<feature type="chain" id="PRO_5043697596" description="Peptidase M12B propeptide domain-containing protein" evidence="3">
    <location>
        <begin position="25"/>
        <end position="255"/>
    </location>
</feature>
<protein>
    <recommendedName>
        <fullName evidence="4">Peptidase M12B propeptide domain-containing protein</fullName>
    </recommendedName>
</protein>
<dbReference type="Pfam" id="PF01562">
    <property type="entry name" value="Pep_M12B_propep"/>
    <property type="match status" value="1"/>
</dbReference>
<name>A0AAV6GST1_9TELE</name>
<organism evidence="5 6">
    <name type="scientific">Alosa alosa</name>
    <name type="common">allis shad</name>
    <dbReference type="NCBI Taxonomy" id="278164"/>
    <lineage>
        <taxon>Eukaryota</taxon>
        <taxon>Metazoa</taxon>
        <taxon>Chordata</taxon>
        <taxon>Craniata</taxon>
        <taxon>Vertebrata</taxon>
        <taxon>Euteleostomi</taxon>
        <taxon>Actinopterygii</taxon>
        <taxon>Neopterygii</taxon>
        <taxon>Teleostei</taxon>
        <taxon>Clupei</taxon>
        <taxon>Clupeiformes</taxon>
        <taxon>Clupeoidei</taxon>
        <taxon>Clupeidae</taxon>
        <taxon>Alosa</taxon>
    </lineage>
</organism>
<dbReference type="Proteomes" id="UP000823561">
    <property type="component" value="Chromosome 9"/>
</dbReference>
<dbReference type="PANTHER" id="PTHR11905:SF159">
    <property type="entry name" value="ADAM METALLOPROTEASE"/>
    <property type="match status" value="1"/>
</dbReference>
<evidence type="ECO:0000313" key="6">
    <source>
        <dbReference type="Proteomes" id="UP000823561"/>
    </source>
</evidence>
<evidence type="ECO:0000256" key="2">
    <source>
        <dbReference type="SAM" id="MobiDB-lite"/>
    </source>
</evidence>
<evidence type="ECO:0000313" key="5">
    <source>
        <dbReference type="EMBL" id="KAG5276442.1"/>
    </source>
</evidence>
<dbReference type="PANTHER" id="PTHR11905">
    <property type="entry name" value="ADAM A DISINTEGRIN AND METALLOPROTEASE DOMAIN"/>
    <property type="match status" value="1"/>
</dbReference>
<comment type="caution">
    <text evidence="5">The sequence shown here is derived from an EMBL/GenBank/DDBJ whole genome shotgun (WGS) entry which is preliminary data.</text>
</comment>
<accession>A0AAV6GST1</accession>
<feature type="region of interest" description="Disordered" evidence="2">
    <location>
        <begin position="55"/>
        <end position="98"/>
    </location>
</feature>
<keyword evidence="3" id="KW-0732">Signal</keyword>
<dbReference type="AlphaFoldDB" id="A0AAV6GST1"/>
<dbReference type="InterPro" id="IPR002870">
    <property type="entry name" value="Peptidase_M12B_N"/>
</dbReference>